<sequence>MQLLSRVARLRLTWVTAALALLLAAPPALAARAWPAGLEGRVLPVEEVRPGMRGTGYTVVQGQQVEPFDVTFLGVLPGVGPAGDLLLVETSGPLIDLTGGIVAGMSGSPVYVDGRLVGAIGFGFSYADHRVGMVTPIADMVEVLDRIEEPEAAGAPAETPDMDGLRPQAEPPRRVAFAADARQAETLARRVPEETAVMVPLATPLMAAGFGPRTLGLLSRWVGRLPAGPFLTVPTGSAPKVTGAAGGVERLQPGSAFGVQLLRGDVDLSALGTVTWTDGQRFLGFGHPFLSRGSVAFAATGADILRTVTSVEMPFKLGAATDVVGTLSQDRSAAVGGRLGQPPAMVDVDVDVVDLDRPREGEGRRFRFESVEDPWLMPDLVAIGVLQAFDRGIDRIGPGTARIRFSLEADGLNEPLVRDNMFFSESDVSARALAEMMEGVRLLASNPFQETRLRRVEVTARITPEPQTAQIVSVNPETKRARPGESLMIEVELQTYRGPREKKMVRLTVPPSTPEGKVQVTVRGGYYTGPSQVVPPEILSGQEAAPPAEGEEAEPLPEGASLEDILETFRTRERNYELVAEFYPPYAPLPADERVPADLGPAAPDAGTEAPPGHPSPKEPAPAEGEAPPEETKPVQARLATDYVIRGSGQFELEILAPAPPTPEPDDSQKRDGPGGTGLPSGS</sequence>
<dbReference type="STRING" id="1555112.LIP_3073"/>
<feature type="signal peptide" evidence="2">
    <location>
        <begin position="1"/>
        <end position="30"/>
    </location>
</feature>
<evidence type="ECO:0000313" key="5">
    <source>
        <dbReference type="Proteomes" id="UP000065807"/>
    </source>
</evidence>
<keyword evidence="2" id="KW-0732">Signal</keyword>
<organism evidence="4 5">
    <name type="scientific">Limnochorda pilosa</name>
    <dbReference type="NCBI Taxonomy" id="1555112"/>
    <lineage>
        <taxon>Bacteria</taxon>
        <taxon>Bacillati</taxon>
        <taxon>Bacillota</taxon>
        <taxon>Limnochordia</taxon>
        <taxon>Limnochordales</taxon>
        <taxon>Limnochordaceae</taxon>
        <taxon>Limnochorda</taxon>
    </lineage>
</organism>
<dbReference type="Pfam" id="PF05580">
    <property type="entry name" value="Peptidase_S55"/>
    <property type="match status" value="1"/>
</dbReference>
<dbReference type="SUPFAM" id="SSF50494">
    <property type="entry name" value="Trypsin-like serine proteases"/>
    <property type="match status" value="1"/>
</dbReference>
<feature type="domain" description="Peptidase S55" evidence="3">
    <location>
        <begin position="1"/>
        <end position="156"/>
    </location>
</feature>
<dbReference type="PROSITE" id="PS51494">
    <property type="entry name" value="SPOIVB"/>
    <property type="match status" value="1"/>
</dbReference>
<reference evidence="5" key="2">
    <citation type="journal article" date="2016" name="Int. J. Syst. Evol. Microbiol.">
        <title>Complete genome sequence and cell structure of Limnochorda pilosa, a Gram-negative spore-former within the phylum Firmicutes.</title>
        <authorList>
            <person name="Watanabe M."/>
            <person name="Kojima H."/>
            <person name="Fukui M."/>
        </authorList>
    </citation>
    <scope>NUCLEOTIDE SEQUENCE [LARGE SCALE GENOMIC DNA]</scope>
    <source>
        <strain evidence="5">HC45</strain>
    </source>
</reference>
<accession>A0A0K2SPH6</accession>
<feature type="compositionally biased region" description="Gly residues" evidence="1">
    <location>
        <begin position="674"/>
        <end position="683"/>
    </location>
</feature>
<reference evidence="5" key="1">
    <citation type="submission" date="2015-07" db="EMBL/GenBank/DDBJ databases">
        <title>Complete genome sequence and phylogenetic analysis of Limnochorda pilosa.</title>
        <authorList>
            <person name="Watanabe M."/>
            <person name="Kojima H."/>
            <person name="Fukui M."/>
        </authorList>
    </citation>
    <scope>NUCLEOTIDE SEQUENCE [LARGE SCALE GENOMIC DNA]</scope>
    <source>
        <strain evidence="5">HC45</strain>
    </source>
</reference>
<gene>
    <name evidence="4" type="ORF">LIP_3073</name>
</gene>
<evidence type="ECO:0000313" key="4">
    <source>
        <dbReference type="EMBL" id="BAS28902.1"/>
    </source>
</evidence>
<feature type="region of interest" description="Disordered" evidence="1">
    <location>
        <begin position="152"/>
        <end position="173"/>
    </location>
</feature>
<proteinExistence type="predicted"/>
<evidence type="ECO:0000256" key="1">
    <source>
        <dbReference type="SAM" id="MobiDB-lite"/>
    </source>
</evidence>
<keyword evidence="5" id="KW-1185">Reference proteome</keyword>
<dbReference type="OrthoDB" id="9765242at2"/>
<feature type="compositionally biased region" description="Low complexity" evidence="1">
    <location>
        <begin position="597"/>
        <end position="607"/>
    </location>
</feature>
<dbReference type="InterPro" id="IPR009003">
    <property type="entry name" value="Peptidase_S1_PA"/>
</dbReference>
<protein>
    <recommendedName>
        <fullName evidence="3">Peptidase S55 domain-containing protein</fullName>
    </recommendedName>
</protein>
<dbReference type="EMBL" id="AP014924">
    <property type="protein sequence ID" value="BAS28902.1"/>
    <property type="molecule type" value="Genomic_DNA"/>
</dbReference>
<dbReference type="Proteomes" id="UP000065807">
    <property type="component" value="Chromosome"/>
</dbReference>
<feature type="region of interest" description="Disordered" evidence="1">
    <location>
        <begin position="542"/>
        <end position="561"/>
    </location>
</feature>
<dbReference type="PATRIC" id="fig|1555112.3.peg.3120"/>
<feature type="region of interest" description="Disordered" evidence="1">
    <location>
        <begin position="587"/>
        <end position="683"/>
    </location>
</feature>
<dbReference type="RefSeq" id="WP_068139925.1">
    <property type="nucleotide sequence ID" value="NZ_AP014924.1"/>
</dbReference>
<dbReference type="InterPro" id="IPR008763">
    <property type="entry name" value="Peptidase_S55"/>
</dbReference>
<dbReference type="KEGG" id="lpil:LIP_3073"/>
<evidence type="ECO:0000256" key="2">
    <source>
        <dbReference type="SAM" id="SignalP"/>
    </source>
</evidence>
<name>A0A0K2SPH6_LIMPI</name>
<evidence type="ECO:0000259" key="3">
    <source>
        <dbReference type="PROSITE" id="PS51494"/>
    </source>
</evidence>
<dbReference type="AlphaFoldDB" id="A0A0K2SPH6"/>
<feature type="chain" id="PRO_5005487100" description="Peptidase S55 domain-containing protein" evidence="2">
    <location>
        <begin position="31"/>
        <end position="683"/>
    </location>
</feature>